<feature type="DNA-binding region" description="Homeobox" evidence="8">
    <location>
        <begin position="81"/>
        <end position="140"/>
    </location>
</feature>
<dbReference type="InterPro" id="IPR009057">
    <property type="entry name" value="Homeodomain-like_sf"/>
</dbReference>
<keyword evidence="11" id="KW-0175">Coiled coil</keyword>
<dbReference type="OrthoDB" id="6159439at2759"/>
<evidence type="ECO:0000313" key="14">
    <source>
        <dbReference type="EMBL" id="KAE8698879.1"/>
    </source>
</evidence>
<dbReference type="InterPro" id="IPR045224">
    <property type="entry name" value="HDZip_class_I_plant"/>
</dbReference>
<dbReference type="EMBL" id="VEPZ02001044">
    <property type="protein sequence ID" value="KAE8698879.1"/>
    <property type="molecule type" value="Genomic_DNA"/>
</dbReference>
<feature type="domain" description="Homeobox" evidence="13">
    <location>
        <begin position="79"/>
        <end position="139"/>
    </location>
</feature>
<keyword evidence="6 8" id="KW-0539">Nucleus</keyword>
<dbReference type="Proteomes" id="UP000436088">
    <property type="component" value="Unassembled WGS sequence"/>
</dbReference>
<protein>
    <recommendedName>
        <fullName evidence="10">Homeobox-leucine zipper protein</fullName>
    </recommendedName>
    <alternativeName>
        <fullName evidence="10">HD-ZIP protein</fullName>
    </alternativeName>
    <alternativeName>
        <fullName evidence="10">Homeodomain transcription factor</fullName>
    </alternativeName>
</protein>
<dbReference type="SUPFAM" id="SSF46689">
    <property type="entry name" value="Homeodomain-like"/>
    <property type="match status" value="1"/>
</dbReference>
<dbReference type="PROSITE" id="PS00027">
    <property type="entry name" value="HOMEOBOX_1"/>
    <property type="match status" value="1"/>
</dbReference>
<dbReference type="Pfam" id="PF00046">
    <property type="entry name" value="Homeodomain"/>
    <property type="match status" value="1"/>
</dbReference>
<comment type="similarity">
    <text evidence="7 10">Belongs to the HD-ZIP homeobox family. Class I subfamily.</text>
</comment>
<evidence type="ECO:0000256" key="10">
    <source>
        <dbReference type="RuleBase" id="RU369038"/>
    </source>
</evidence>
<dbReference type="GO" id="GO:0005634">
    <property type="term" value="C:nucleus"/>
    <property type="evidence" value="ECO:0007669"/>
    <property type="project" value="UniProtKB-SubCell"/>
</dbReference>
<dbReference type="PROSITE" id="PS50071">
    <property type="entry name" value="HOMEOBOX_2"/>
    <property type="match status" value="1"/>
</dbReference>
<evidence type="ECO:0000256" key="11">
    <source>
        <dbReference type="SAM" id="Coils"/>
    </source>
</evidence>
<feature type="coiled-coil region" evidence="11">
    <location>
        <begin position="131"/>
        <end position="179"/>
    </location>
</feature>
<dbReference type="PRINTS" id="PR00031">
    <property type="entry name" value="HTHREPRESSR"/>
</dbReference>
<keyword evidence="15" id="KW-1185">Reference proteome</keyword>
<keyword evidence="3 8" id="KW-0238">DNA-binding</keyword>
<evidence type="ECO:0000256" key="6">
    <source>
        <dbReference type="ARBA" id="ARBA00023242"/>
    </source>
</evidence>
<dbReference type="InterPro" id="IPR001356">
    <property type="entry name" value="HD"/>
</dbReference>
<dbReference type="GO" id="GO:0000976">
    <property type="term" value="F:transcription cis-regulatory region binding"/>
    <property type="evidence" value="ECO:0007669"/>
    <property type="project" value="UniProtKB-ARBA"/>
</dbReference>
<accession>A0A6A3A6Z5</accession>
<evidence type="ECO:0000256" key="1">
    <source>
        <dbReference type="ARBA" id="ARBA00004123"/>
    </source>
</evidence>
<dbReference type="PANTHER" id="PTHR24326">
    <property type="entry name" value="HOMEOBOX-LEUCINE ZIPPER PROTEIN"/>
    <property type="match status" value="1"/>
</dbReference>
<evidence type="ECO:0000256" key="5">
    <source>
        <dbReference type="ARBA" id="ARBA00023163"/>
    </source>
</evidence>
<dbReference type="FunFam" id="1.10.10.60:FF:000144">
    <property type="entry name" value="homeobox-leucine zipper protein ATHB-6-like"/>
    <property type="match status" value="1"/>
</dbReference>
<dbReference type="PANTHER" id="PTHR24326:SF610">
    <property type="entry name" value="HOMEOBOX-LEUCINE ZIPPER PROTEIN"/>
    <property type="match status" value="1"/>
</dbReference>
<comment type="caution">
    <text evidence="14">The sequence shown here is derived from an EMBL/GenBank/DDBJ whole genome shotgun (WGS) entry which is preliminary data.</text>
</comment>
<name>A0A6A3A6Z5_HIBSY</name>
<evidence type="ECO:0000313" key="15">
    <source>
        <dbReference type="Proteomes" id="UP000436088"/>
    </source>
</evidence>
<sequence>MNMESGKICGSLKMNALVQSEQLSCSPQVMESLWIPSSSSVLQGQQPVISYEDADGMETGFFQPVDKENNGDDEFDGSYNPPGKKRRLTATQVGFLERSFEVENKLEPDRKLQLATELGLEPRQVAIWFQNRRARFKNKQLENDYDSMKATYEKLKADYENLLKEKDSMRNEVLELKEKLLIREKGSENLESLDAMNSSKISLEHVSHVSSLACKQEEACSAKIDVFDSDHHSSLIEPENSSNVFEPDQSDISQDDEDNLSKSFLHLHPPIFFPNFELDCYYDAHANSCNFQLPVEDQSFWSSLY</sequence>
<keyword evidence="5 10" id="KW-0804">Transcription</keyword>
<evidence type="ECO:0000256" key="7">
    <source>
        <dbReference type="ARBA" id="ARBA00025748"/>
    </source>
</evidence>
<evidence type="ECO:0000256" key="12">
    <source>
        <dbReference type="SAM" id="MobiDB-lite"/>
    </source>
</evidence>
<evidence type="ECO:0000256" key="2">
    <source>
        <dbReference type="ARBA" id="ARBA00023015"/>
    </source>
</evidence>
<evidence type="ECO:0000256" key="9">
    <source>
        <dbReference type="RuleBase" id="RU000682"/>
    </source>
</evidence>
<dbReference type="SMART" id="SM00389">
    <property type="entry name" value="HOX"/>
    <property type="match status" value="1"/>
</dbReference>
<dbReference type="AlphaFoldDB" id="A0A6A3A6Z5"/>
<dbReference type="GO" id="GO:0000981">
    <property type="term" value="F:DNA-binding transcription factor activity, RNA polymerase II-specific"/>
    <property type="evidence" value="ECO:0007669"/>
    <property type="project" value="UniProtKB-UniRule"/>
</dbReference>
<dbReference type="InterPro" id="IPR017970">
    <property type="entry name" value="Homeobox_CS"/>
</dbReference>
<gene>
    <name evidence="14" type="ORF">F3Y22_tig00110597pilonHSYRG01007</name>
</gene>
<keyword evidence="4 8" id="KW-0371">Homeobox</keyword>
<dbReference type="InterPro" id="IPR003106">
    <property type="entry name" value="Leu_zip_homeo"/>
</dbReference>
<dbReference type="Gene3D" id="1.10.10.60">
    <property type="entry name" value="Homeodomain-like"/>
    <property type="match status" value="1"/>
</dbReference>
<dbReference type="CDD" id="cd00086">
    <property type="entry name" value="homeodomain"/>
    <property type="match status" value="1"/>
</dbReference>
<evidence type="ECO:0000259" key="13">
    <source>
        <dbReference type="PROSITE" id="PS50071"/>
    </source>
</evidence>
<evidence type="ECO:0000256" key="4">
    <source>
        <dbReference type="ARBA" id="ARBA00023155"/>
    </source>
</evidence>
<reference evidence="14" key="1">
    <citation type="submission" date="2019-09" db="EMBL/GenBank/DDBJ databases">
        <title>Draft genome information of white flower Hibiscus syriacus.</title>
        <authorList>
            <person name="Kim Y.-M."/>
        </authorList>
    </citation>
    <scope>NUCLEOTIDE SEQUENCE [LARGE SCALE GENOMIC DNA]</scope>
    <source>
        <strain evidence="14">YM2019G1</strain>
    </source>
</reference>
<feature type="region of interest" description="Disordered" evidence="12">
    <location>
        <begin position="234"/>
        <end position="256"/>
    </location>
</feature>
<dbReference type="GO" id="GO:0045893">
    <property type="term" value="P:positive regulation of DNA-templated transcription"/>
    <property type="evidence" value="ECO:0007669"/>
    <property type="project" value="TreeGrafter"/>
</dbReference>
<evidence type="ECO:0000256" key="8">
    <source>
        <dbReference type="PROSITE-ProRule" id="PRU00108"/>
    </source>
</evidence>
<comment type="subcellular location">
    <subcellularLocation>
        <location evidence="1 8 9">Nucleus</location>
    </subcellularLocation>
</comment>
<comment type="function">
    <text evidence="10">Transcription factor.</text>
</comment>
<evidence type="ECO:0000256" key="3">
    <source>
        <dbReference type="ARBA" id="ARBA00023125"/>
    </source>
</evidence>
<dbReference type="Pfam" id="PF02183">
    <property type="entry name" value="HALZ"/>
    <property type="match status" value="1"/>
</dbReference>
<keyword evidence="2 10" id="KW-0805">Transcription regulation</keyword>
<feature type="region of interest" description="Disordered" evidence="12">
    <location>
        <begin position="63"/>
        <end position="83"/>
    </location>
</feature>
<organism evidence="14 15">
    <name type="scientific">Hibiscus syriacus</name>
    <name type="common">Rose of Sharon</name>
    <dbReference type="NCBI Taxonomy" id="106335"/>
    <lineage>
        <taxon>Eukaryota</taxon>
        <taxon>Viridiplantae</taxon>
        <taxon>Streptophyta</taxon>
        <taxon>Embryophyta</taxon>
        <taxon>Tracheophyta</taxon>
        <taxon>Spermatophyta</taxon>
        <taxon>Magnoliopsida</taxon>
        <taxon>eudicotyledons</taxon>
        <taxon>Gunneridae</taxon>
        <taxon>Pentapetalae</taxon>
        <taxon>rosids</taxon>
        <taxon>malvids</taxon>
        <taxon>Malvales</taxon>
        <taxon>Malvaceae</taxon>
        <taxon>Malvoideae</taxon>
        <taxon>Hibiscus</taxon>
    </lineage>
</organism>
<proteinExistence type="inferred from homology"/>
<dbReference type="InterPro" id="IPR000047">
    <property type="entry name" value="HTH_motif"/>
</dbReference>